<reference evidence="2 3" key="1">
    <citation type="submission" date="2017-09" db="EMBL/GenBank/DDBJ databases">
        <title>WGS assembly of Aquilegia coerulea Goldsmith.</title>
        <authorList>
            <person name="Hodges S."/>
            <person name="Kramer E."/>
            <person name="Nordborg M."/>
            <person name="Tomkins J."/>
            <person name="Borevitz J."/>
            <person name="Derieg N."/>
            <person name="Yan J."/>
            <person name="Mihaltcheva S."/>
            <person name="Hayes R.D."/>
            <person name="Rokhsar D."/>
        </authorList>
    </citation>
    <scope>NUCLEOTIDE SEQUENCE [LARGE SCALE GENOMIC DNA]</scope>
    <source>
        <strain evidence="3">cv. Goldsmith</strain>
    </source>
</reference>
<keyword evidence="3" id="KW-1185">Reference proteome</keyword>
<evidence type="ECO:0000313" key="3">
    <source>
        <dbReference type="Proteomes" id="UP000230069"/>
    </source>
</evidence>
<organism evidence="2 3">
    <name type="scientific">Aquilegia coerulea</name>
    <name type="common">Rocky mountain columbine</name>
    <dbReference type="NCBI Taxonomy" id="218851"/>
    <lineage>
        <taxon>Eukaryota</taxon>
        <taxon>Viridiplantae</taxon>
        <taxon>Streptophyta</taxon>
        <taxon>Embryophyta</taxon>
        <taxon>Tracheophyta</taxon>
        <taxon>Spermatophyta</taxon>
        <taxon>Magnoliopsida</taxon>
        <taxon>Ranunculales</taxon>
        <taxon>Ranunculaceae</taxon>
        <taxon>Thalictroideae</taxon>
        <taxon>Aquilegia</taxon>
    </lineage>
</organism>
<dbReference type="InterPro" id="IPR044730">
    <property type="entry name" value="RNase_H-like_dom_plant"/>
</dbReference>
<dbReference type="OrthoDB" id="1391789at2759"/>
<name>A0A2G5CB24_AQUCA</name>
<dbReference type="SUPFAM" id="SSF53098">
    <property type="entry name" value="Ribonuclease H-like"/>
    <property type="match status" value="1"/>
</dbReference>
<dbReference type="AlphaFoldDB" id="A0A2G5CB24"/>
<dbReference type="PANTHER" id="PTHR47723">
    <property type="entry name" value="OS05G0353850 PROTEIN"/>
    <property type="match status" value="1"/>
</dbReference>
<dbReference type="CDD" id="cd06222">
    <property type="entry name" value="RNase_H_like"/>
    <property type="match status" value="1"/>
</dbReference>
<sequence>MVLLNCLGNPGLAGSGGLIRNEIGQVLAWFSMNIGEATNNIAEGQAILHGIKLAQEININKLIIQTDSQLWTVTQQCRRWLAKLPHEKILKIYREGNAVADLLAKDGLHGTHSGIATRSLPQAQKTLIWNDIAGSTRERRIIQDPP</sequence>
<dbReference type="InterPro" id="IPR036397">
    <property type="entry name" value="RNaseH_sf"/>
</dbReference>
<accession>A0A2G5CB24</accession>
<dbReference type="Gene3D" id="3.30.420.10">
    <property type="entry name" value="Ribonuclease H-like superfamily/Ribonuclease H"/>
    <property type="match status" value="1"/>
</dbReference>
<dbReference type="InterPro" id="IPR053151">
    <property type="entry name" value="RNase_H-like"/>
</dbReference>
<proteinExistence type="predicted"/>
<dbReference type="Pfam" id="PF13456">
    <property type="entry name" value="RVT_3"/>
    <property type="match status" value="1"/>
</dbReference>
<dbReference type="PANTHER" id="PTHR47723:SF19">
    <property type="entry name" value="POLYNUCLEOTIDYL TRANSFERASE, RIBONUCLEASE H-LIKE SUPERFAMILY PROTEIN"/>
    <property type="match status" value="1"/>
</dbReference>
<dbReference type="GO" id="GO:0003676">
    <property type="term" value="F:nucleic acid binding"/>
    <property type="evidence" value="ECO:0007669"/>
    <property type="project" value="InterPro"/>
</dbReference>
<protein>
    <recommendedName>
        <fullName evidence="1">RNase H type-1 domain-containing protein</fullName>
    </recommendedName>
</protein>
<dbReference type="EMBL" id="KZ305086">
    <property type="protein sequence ID" value="PIA28456.1"/>
    <property type="molecule type" value="Genomic_DNA"/>
</dbReference>
<gene>
    <name evidence="2" type="ORF">AQUCO_06900017v1</name>
</gene>
<dbReference type="InterPro" id="IPR002156">
    <property type="entry name" value="RNaseH_domain"/>
</dbReference>
<dbReference type="GO" id="GO:0004523">
    <property type="term" value="F:RNA-DNA hybrid ribonuclease activity"/>
    <property type="evidence" value="ECO:0007669"/>
    <property type="project" value="InterPro"/>
</dbReference>
<dbReference type="InterPro" id="IPR012337">
    <property type="entry name" value="RNaseH-like_sf"/>
</dbReference>
<feature type="domain" description="RNase H type-1" evidence="1">
    <location>
        <begin position="9"/>
        <end position="69"/>
    </location>
</feature>
<evidence type="ECO:0000259" key="1">
    <source>
        <dbReference type="Pfam" id="PF13456"/>
    </source>
</evidence>
<dbReference type="Proteomes" id="UP000230069">
    <property type="component" value="Unassembled WGS sequence"/>
</dbReference>
<dbReference type="InParanoid" id="A0A2G5CB24"/>
<evidence type="ECO:0000313" key="2">
    <source>
        <dbReference type="EMBL" id="PIA28456.1"/>
    </source>
</evidence>